<organism evidence="2 3">
    <name type="scientific">Bacillus anthracis</name>
    <name type="common">anthrax bacterium</name>
    <dbReference type="NCBI Taxonomy" id="1392"/>
    <lineage>
        <taxon>Bacteria</taxon>
        <taxon>Bacillati</taxon>
        <taxon>Bacillota</taxon>
        <taxon>Bacilli</taxon>
        <taxon>Bacillales</taxon>
        <taxon>Bacillaceae</taxon>
        <taxon>Bacillus</taxon>
        <taxon>Bacillus cereus group</taxon>
    </lineage>
</organism>
<keyword evidence="2" id="KW-0614">Plasmid</keyword>
<keyword evidence="1" id="KW-0472">Membrane</keyword>
<proteinExistence type="predicted"/>
<protein>
    <submittedName>
        <fullName evidence="2">Uncharacterized protein</fullName>
    </submittedName>
</protein>
<name>Q6F053_BACAN</name>
<evidence type="ECO:0000313" key="2">
    <source>
        <dbReference type="EMBL" id="AAT28955.2"/>
    </source>
</evidence>
<sequence>MILITSLFYIKKQKLRGCCNMLDQNTDRSWWMIGAVVVGAALVGVVSVAFPDLTHSVINVFTDKLSSVK</sequence>
<keyword evidence="1" id="KW-1133">Transmembrane helix</keyword>
<reference evidence="2 3" key="1">
    <citation type="journal article" date="2009" name="J. Bacteriol.">
        <title>The complete genome sequence of Bacillus anthracis Ames 'Ancestor'.</title>
        <authorList>
            <person name="Ravel J."/>
            <person name="Jiang L."/>
            <person name="Stanley S.T."/>
            <person name="Wilson M.R."/>
            <person name="Decker R.S."/>
            <person name="Read T.D."/>
            <person name="Worsham P."/>
            <person name="Keim P.S."/>
            <person name="Salzberg S.L."/>
            <person name="Fraser-Liggett C.M."/>
            <person name="Rasko D.A."/>
        </authorList>
    </citation>
    <scope>NUCLEOTIDE SEQUENCE [LARGE SCALE GENOMIC DNA]</scope>
    <source>
        <strain evidence="3">Ames ancestor</strain>
        <plasmid evidence="3">pXO2</plasmid>
    </source>
</reference>
<dbReference type="HOGENOM" id="CLU_203656_0_0_9"/>
<feature type="transmembrane region" description="Helical" evidence="1">
    <location>
        <begin position="30"/>
        <end position="50"/>
    </location>
</feature>
<gene>
    <name evidence="2" type="ordered locus">GBAA_pXO2_0025</name>
</gene>
<evidence type="ECO:0000256" key="1">
    <source>
        <dbReference type="SAM" id="Phobius"/>
    </source>
</evidence>
<geneLocation type="plasmid" evidence="2 3">
    <name>pXO2</name>
</geneLocation>
<evidence type="ECO:0000313" key="3">
    <source>
        <dbReference type="Proteomes" id="UP000000594"/>
    </source>
</evidence>
<keyword evidence="1" id="KW-0812">Transmembrane</keyword>
<dbReference type="Proteomes" id="UP000000594">
    <property type="component" value="Plasmid pXO2"/>
</dbReference>
<dbReference type="EMBL" id="AE017335">
    <property type="protein sequence ID" value="AAT28955.2"/>
    <property type="molecule type" value="Genomic_DNA"/>
</dbReference>
<keyword evidence="3" id="KW-1185">Reference proteome</keyword>
<accession>Q6F053</accession>
<dbReference type="AlphaFoldDB" id="Q6F053"/>
<dbReference type="KEGG" id="bar:GBAA_pXO2_0025"/>